<dbReference type="InterPro" id="IPR022488">
    <property type="entry name" value="PPK2-related"/>
</dbReference>
<evidence type="ECO:0000256" key="1">
    <source>
        <dbReference type="SAM" id="MobiDB-lite"/>
    </source>
</evidence>
<accession>A0ABN1B876</accession>
<dbReference type="GO" id="GO:0016301">
    <property type="term" value="F:kinase activity"/>
    <property type="evidence" value="ECO:0007669"/>
    <property type="project" value="UniProtKB-KW"/>
</dbReference>
<dbReference type="RefSeq" id="WP_346099209.1">
    <property type="nucleotide sequence ID" value="NZ_BAAABY010000051.1"/>
</dbReference>
<keyword evidence="3" id="KW-0808">Transferase</keyword>
<organism evidence="3 4">
    <name type="scientific">Streptomyces olivaceiscleroticus</name>
    <dbReference type="NCBI Taxonomy" id="68245"/>
    <lineage>
        <taxon>Bacteria</taxon>
        <taxon>Bacillati</taxon>
        <taxon>Actinomycetota</taxon>
        <taxon>Actinomycetes</taxon>
        <taxon>Kitasatosporales</taxon>
        <taxon>Streptomycetaceae</taxon>
        <taxon>Streptomyces</taxon>
    </lineage>
</organism>
<feature type="compositionally biased region" description="Polar residues" evidence="1">
    <location>
        <begin position="1"/>
        <end position="11"/>
    </location>
</feature>
<proteinExistence type="predicted"/>
<dbReference type="SUPFAM" id="SSF52540">
    <property type="entry name" value="P-loop containing nucleoside triphosphate hydrolases"/>
    <property type="match status" value="1"/>
</dbReference>
<dbReference type="Pfam" id="PF03976">
    <property type="entry name" value="PPK2"/>
    <property type="match status" value="1"/>
</dbReference>
<dbReference type="InterPro" id="IPR022300">
    <property type="entry name" value="PPK2-rel_1"/>
</dbReference>
<dbReference type="InterPro" id="IPR027417">
    <property type="entry name" value="P-loop_NTPase"/>
</dbReference>
<evidence type="ECO:0000313" key="3">
    <source>
        <dbReference type="EMBL" id="GAA0492413.1"/>
    </source>
</evidence>
<dbReference type="EMBL" id="BAAABY010000051">
    <property type="protein sequence ID" value="GAA0492413.1"/>
    <property type="molecule type" value="Genomic_DNA"/>
</dbReference>
<feature type="region of interest" description="Disordered" evidence="1">
    <location>
        <begin position="313"/>
        <end position="354"/>
    </location>
</feature>
<sequence length="354" mass="40332">MPQRDLPSTRSARWESEQLGTTADTTADTTAARIEAFIEPLRVLPGSEVDLATDFDPGSRAGVEKKSDGVELLRVGIELLAEYQRRLAAEQAWGVLVCLQALDAGGKDGTIRHVMSGMSPQGVHVSNFKVPSAEELDHDYLWRYARRLPRRGEIAIFNRSHYEEVLVVRVHPENLDRQRLPEQAKDGGVWARRYREINAWERYLAENGFAVVKLFLNLSKEEQRVRFLKRIDVPERNWKFSAADVRERAHWDDYQRALSRMLSATSTPWAPWYVVPADRKWLARLCAAAVLAHTLIGIDPHYPMMSESARRDLARAKTELEKEAPQGVPADPYEAPDTGKSRARQRKDGRRKQA</sequence>
<keyword evidence="3" id="KW-0418">Kinase</keyword>
<evidence type="ECO:0000313" key="4">
    <source>
        <dbReference type="Proteomes" id="UP001500909"/>
    </source>
</evidence>
<reference evidence="3 4" key="1">
    <citation type="journal article" date="2019" name="Int. J. Syst. Evol. Microbiol.">
        <title>The Global Catalogue of Microorganisms (GCM) 10K type strain sequencing project: providing services to taxonomists for standard genome sequencing and annotation.</title>
        <authorList>
            <consortium name="The Broad Institute Genomics Platform"/>
            <consortium name="The Broad Institute Genome Sequencing Center for Infectious Disease"/>
            <person name="Wu L."/>
            <person name="Ma J."/>
        </authorList>
    </citation>
    <scope>NUCLEOTIDE SEQUENCE [LARGE SCALE GENOMIC DNA]</scope>
    <source>
        <strain evidence="3 4">JCM 4805</strain>
    </source>
</reference>
<protein>
    <submittedName>
        <fullName evidence="3">Polyphosphate kinase 2 family protein</fullName>
    </submittedName>
</protein>
<dbReference type="NCBIfam" id="TIGR03709">
    <property type="entry name" value="PPK2_rel_1"/>
    <property type="match status" value="1"/>
</dbReference>
<feature type="compositionally biased region" description="Basic residues" evidence="1">
    <location>
        <begin position="341"/>
        <end position="354"/>
    </location>
</feature>
<keyword evidence="4" id="KW-1185">Reference proteome</keyword>
<feature type="compositionally biased region" description="Basic and acidic residues" evidence="1">
    <location>
        <begin position="313"/>
        <end position="324"/>
    </location>
</feature>
<name>A0ABN1B876_9ACTN</name>
<evidence type="ECO:0000259" key="2">
    <source>
        <dbReference type="Pfam" id="PF03976"/>
    </source>
</evidence>
<gene>
    <name evidence="3" type="ORF">GCM10010361_67060</name>
</gene>
<dbReference type="Gene3D" id="3.40.50.300">
    <property type="entry name" value="P-loop containing nucleotide triphosphate hydrolases"/>
    <property type="match status" value="1"/>
</dbReference>
<dbReference type="PANTHER" id="PTHR34383:SF3">
    <property type="entry name" value="POLYPHOSPHATE:AMP PHOSPHOTRANSFERASE"/>
    <property type="match status" value="1"/>
</dbReference>
<feature type="region of interest" description="Disordered" evidence="1">
    <location>
        <begin position="1"/>
        <end position="26"/>
    </location>
</feature>
<dbReference type="PANTHER" id="PTHR34383">
    <property type="entry name" value="POLYPHOSPHATE:AMP PHOSPHOTRANSFERASE-RELATED"/>
    <property type="match status" value="1"/>
</dbReference>
<dbReference type="Proteomes" id="UP001500909">
    <property type="component" value="Unassembled WGS sequence"/>
</dbReference>
<comment type="caution">
    <text evidence="3">The sequence shown here is derived from an EMBL/GenBank/DDBJ whole genome shotgun (WGS) entry which is preliminary data.</text>
</comment>
<feature type="domain" description="Polyphosphate kinase-2-related" evidence="2">
    <location>
        <begin position="65"/>
        <end position="294"/>
    </location>
</feature>